<dbReference type="InterPro" id="IPR050377">
    <property type="entry name" value="Radical_SAM_PqqE_MftC-like"/>
</dbReference>
<protein>
    <submittedName>
        <fullName evidence="8">Radical SAM protein</fullName>
    </submittedName>
</protein>
<proteinExistence type="predicted"/>
<dbReference type="Proteomes" id="UP000515480">
    <property type="component" value="Chromosome"/>
</dbReference>
<dbReference type="InterPro" id="IPR007197">
    <property type="entry name" value="rSAM"/>
</dbReference>
<feature type="domain" description="Radical SAM core" evidence="7">
    <location>
        <begin position="21"/>
        <end position="240"/>
    </location>
</feature>
<evidence type="ECO:0000256" key="4">
    <source>
        <dbReference type="ARBA" id="ARBA00022723"/>
    </source>
</evidence>
<keyword evidence="5" id="KW-0408">Iron</keyword>
<dbReference type="InterPro" id="IPR058240">
    <property type="entry name" value="rSAM_sf"/>
</dbReference>
<dbReference type="InterPro" id="IPR034391">
    <property type="entry name" value="AdoMet-like_SPASM_containing"/>
</dbReference>
<name>A0A7G7VJJ2_9FIRM</name>
<dbReference type="Pfam" id="PF04055">
    <property type="entry name" value="Radical_SAM"/>
    <property type="match status" value="1"/>
</dbReference>
<evidence type="ECO:0000259" key="7">
    <source>
        <dbReference type="PROSITE" id="PS51918"/>
    </source>
</evidence>
<keyword evidence="4" id="KW-0479">Metal-binding</keyword>
<dbReference type="CDD" id="cd01335">
    <property type="entry name" value="Radical_SAM"/>
    <property type="match status" value="1"/>
</dbReference>
<keyword evidence="6" id="KW-0411">Iron-sulfur</keyword>
<dbReference type="CDD" id="cd21109">
    <property type="entry name" value="SPASM"/>
    <property type="match status" value="1"/>
</dbReference>
<sequence>MAEIKPNYDTKRKKLAEIIPLASPFTVYIEQTKYCNFKCFYCIHSTRDEEGGEFRALGHRMQHMDESFFEKIIRELKEFPQDGVKRIVFSGLGEPLMNPRLPEYVRMVVEAQIAGRVEVITNGLLLTPEKSRALVEAGITNINISVQGLDAAGYEETCGIRIDFERYLENLKYLYEHKGNVQIYIKAIDATLGTKENEEKFFEIFSPFADRIYIEHLVVMQQQMDGLREIVDGSKNFYGEELDVNRKVCAQSFYFMQIGCEGDIFPCPVPGLGKNLSMGNAKEHTLTEIWNGSRRRGFLRKMLKKEKDQIPDCATCTCFNAINNPMEQLDDDAERLLPLFAD</sequence>
<dbReference type="GO" id="GO:0003824">
    <property type="term" value="F:catalytic activity"/>
    <property type="evidence" value="ECO:0007669"/>
    <property type="project" value="InterPro"/>
</dbReference>
<evidence type="ECO:0000256" key="6">
    <source>
        <dbReference type="ARBA" id="ARBA00023014"/>
    </source>
</evidence>
<comment type="cofactor">
    <cofactor evidence="1">
        <name>[4Fe-4S] cluster</name>
        <dbReference type="ChEBI" id="CHEBI:49883"/>
    </cofactor>
</comment>
<evidence type="ECO:0000313" key="9">
    <source>
        <dbReference type="Proteomes" id="UP000515480"/>
    </source>
</evidence>
<dbReference type="AlphaFoldDB" id="A0A7G7VJJ2"/>
<keyword evidence="3" id="KW-0949">S-adenosyl-L-methionine</keyword>
<evidence type="ECO:0000256" key="2">
    <source>
        <dbReference type="ARBA" id="ARBA00022485"/>
    </source>
</evidence>
<dbReference type="EMBL" id="CP060204">
    <property type="protein sequence ID" value="QNH54285.1"/>
    <property type="molecule type" value="Genomic_DNA"/>
</dbReference>
<evidence type="ECO:0000256" key="5">
    <source>
        <dbReference type="ARBA" id="ARBA00023004"/>
    </source>
</evidence>
<dbReference type="Gene3D" id="3.20.20.70">
    <property type="entry name" value="Aldolase class I"/>
    <property type="match status" value="1"/>
</dbReference>
<dbReference type="InterPro" id="IPR023885">
    <property type="entry name" value="4Fe4S-binding_SPASM_dom"/>
</dbReference>
<dbReference type="RefSeq" id="WP_185980300.1">
    <property type="nucleotide sequence ID" value="NZ_CP060204.1"/>
</dbReference>
<evidence type="ECO:0000256" key="3">
    <source>
        <dbReference type="ARBA" id="ARBA00022691"/>
    </source>
</evidence>
<dbReference type="PANTHER" id="PTHR11228:SF34">
    <property type="entry name" value="TUNGSTEN-CONTAINING ALDEHYDE FERREDOXIN OXIDOREDUCTASE COFACTOR MODIFYING PROTEIN"/>
    <property type="match status" value="1"/>
</dbReference>
<keyword evidence="2" id="KW-0004">4Fe-4S</keyword>
<gene>
    <name evidence="8" type="ORF">H1B31_10665</name>
</gene>
<dbReference type="PROSITE" id="PS51918">
    <property type="entry name" value="RADICAL_SAM"/>
    <property type="match status" value="1"/>
</dbReference>
<dbReference type="SUPFAM" id="SSF102114">
    <property type="entry name" value="Radical SAM enzymes"/>
    <property type="match status" value="1"/>
</dbReference>
<dbReference type="PANTHER" id="PTHR11228">
    <property type="entry name" value="RADICAL SAM DOMAIN PROTEIN"/>
    <property type="match status" value="1"/>
</dbReference>
<evidence type="ECO:0000313" key="8">
    <source>
        <dbReference type="EMBL" id="QNH54285.1"/>
    </source>
</evidence>
<organism evidence="8 9">
    <name type="scientific">Selenomonas timonae</name>
    <dbReference type="NCBI Taxonomy" id="2754044"/>
    <lineage>
        <taxon>Bacteria</taxon>
        <taxon>Bacillati</taxon>
        <taxon>Bacillota</taxon>
        <taxon>Negativicutes</taxon>
        <taxon>Selenomonadales</taxon>
        <taxon>Selenomonadaceae</taxon>
        <taxon>Selenomonas</taxon>
    </lineage>
</organism>
<dbReference type="SFLD" id="SFLDG01387">
    <property type="entry name" value="BtrN-like_SPASM_domain_contain"/>
    <property type="match status" value="1"/>
</dbReference>
<dbReference type="InterPro" id="IPR006638">
    <property type="entry name" value="Elp3/MiaA/NifB-like_rSAM"/>
</dbReference>
<dbReference type="InterPro" id="IPR013785">
    <property type="entry name" value="Aldolase_TIM"/>
</dbReference>
<dbReference type="KEGG" id="stim:H1B31_10665"/>
<dbReference type="GO" id="GO:0046872">
    <property type="term" value="F:metal ion binding"/>
    <property type="evidence" value="ECO:0007669"/>
    <property type="project" value="UniProtKB-KW"/>
</dbReference>
<dbReference type="GO" id="GO:0051536">
    <property type="term" value="F:iron-sulfur cluster binding"/>
    <property type="evidence" value="ECO:0007669"/>
    <property type="project" value="UniProtKB-KW"/>
</dbReference>
<dbReference type="Pfam" id="PF13186">
    <property type="entry name" value="SPASM"/>
    <property type="match status" value="1"/>
</dbReference>
<reference evidence="8 9" key="1">
    <citation type="submission" date="2020-07" db="EMBL/GenBank/DDBJ databases">
        <title>Complete genome and description of Selenomonas timonensis sp. nov., a new bacterium isolated from a gingivitis subject.</title>
        <authorList>
            <person name="Antezack A."/>
        </authorList>
    </citation>
    <scope>NUCLEOTIDE SEQUENCE [LARGE SCALE GENOMIC DNA]</scope>
    <source>
        <strain evidence="8 9">Marseille-Q3039</strain>
    </source>
</reference>
<dbReference type="SFLD" id="SFLDG01067">
    <property type="entry name" value="SPASM/twitch_domain_containing"/>
    <property type="match status" value="1"/>
</dbReference>
<dbReference type="SMART" id="SM00729">
    <property type="entry name" value="Elp3"/>
    <property type="match status" value="1"/>
</dbReference>
<evidence type="ECO:0000256" key="1">
    <source>
        <dbReference type="ARBA" id="ARBA00001966"/>
    </source>
</evidence>
<accession>A0A7G7VJJ2</accession>
<dbReference type="SFLD" id="SFLDS00029">
    <property type="entry name" value="Radical_SAM"/>
    <property type="match status" value="1"/>
</dbReference>
<keyword evidence="9" id="KW-1185">Reference proteome</keyword>